<reference evidence="2 3" key="1">
    <citation type="journal article" date="2015" name="Nature">
        <title>rRNA introns, odd ribosomes, and small enigmatic genomes across a large radiation of phyla.</title>
        <authorList>
            <person name="Brown C.T."/>
            <person name="Hug L.A."/>
            <person name="Thomas B.C."/>
            <person name="Sharon I."/>
            <person name="Castelle C.J."/>
            <person name="Singh A."/>
            <person name="Wilkins M.J."/>
            <person name="Williams K.H."/>
            <person name="Banfield J.F."/>
        </authorList>
    </citation>
    <scope>NUCLEOTIDE SEQUENCE [LARGE SCALE GENOMIC DNA]</scope>
</reference>
<dbReference type="AlphaFoldDB" id="A0A0G1XMN1"/>
<feature type="transmembrane region" description="Helical" evidence="1">
    <location>
        <begin position="208"/>
        <end position="226"/>
    </location>
</feature>
<name>A0A0G1XMN1_9BACT</name>
<comment type="caution">
    <text evidence="2">The sequence shown here is derived from an EMBL/GenBank/DDBJ whole genome shotgun (WGS) entry which is preliminary data.</text>
</comment>
<feature type="transmembrane region" description="Helical" evidence="1">
    <location>
        <begin position="168"/>
        <end position="188"/>
    </location>
</feature>
<organism evidence="2 3">
    <name type="scientific">Candidatus Uhrbacteria bacterium GW2011_GWA2_52_8d</name>
    <dbReference type="NCBI Taxonomy" id="1618979"/>
    <lineage>
        <taxon>Bacteria</taxon>
        <taxon>Candidatus Uhriibacteriota</taxon>
    </lineage>
</organism>
<dbReference type="PANTHER" id="PTHR37422">
    <property type="entry name" value="TEICHURONIC ACID BIOSYNTHESIS PROTEIN TUAE"/>
    <property type="match status" value="1"/>
</dbReference>
<gene>
    <name evidence="2" type="ORF">UY76_C0041G0006</name>
</gene>
<keyword evidence="1" id="KW-1133">Transmembrane helix</keyword>
<feature type="transmembrane region" description="Helical" evidence="1">
    <location>
        <begin position="115"/>
        <end position="131"/>
    </location>
</feature>
<keyword evidence="1" id="KW-0812">Transmembrane</keyword>
<dbReference type="InterPro" id="IPR051533">
    <property type="entry name" value="WaaL-like"/>
</dbReference>
<dbReference type="PANTHER" id="PTHR37422:SF13">
    <property type="entry name" value="LIPOPOLYSACCHARIDE BIOSYNTHESIS PROTEIN PA4999-RELATED"/>
    <property type="match status" value="1"/>
</dbReference>
<evidence type="ECO:0008006" key="4">
    <source>
        <dbReference type="Google" id="ProtNLM"/>
    </source>
</evidence>
<proteinExistence type="predicted"/>
<evidence type="ECO:0000256" key="1">
    <source>
        <dbReference type="SAM" id="Phobius"/>
    </source>
</evidence>
<dbReference type="Proteomes" id="UP000034054">
    <property type="component" value="Unassembled WGS sequence"/>
</dbReference>
<accession>A0A0G1XMN1</accession>
<feature type="transmembrane region" description="Helical" evidence="1">
    <location>
        <begin position="37"/>
        <end position="64"/>
    </location>
</feature>
<evidence type="ECO:0000313" key="3">
    <source>
        <dbReference type="Proteomes" id="UP000034054"/>
    </source>
</evidence>
<dbReference type="EMBL" id="LCRH01000041">
    <property type="protein sequence ID" value="KKW32105.1"/>
    <property type="molecule type" value="Genomic_DNA"/>
</dbReference>
<feature type="transmembrane region" description="Helical" evidence="1">
    <location>
        <begin position="84"/>
        <end position="103"/>
    </location>
</feature>
<keyword evidence="1" id="KW-0472">Membrane</keyword>
<sequence>MTEDRLTPIVENIAKATLFLVPLLAVLLFLQPSWPVVLFLIVILALAPVVVMNDELTLFLILIIRPVVDVFGEQHLVEIGSIPFNFSSVLSILIIIWAAFRLLAYQKPIWKKPLFWPWIGVLLVMLPSFLWTESLTASVREYVRLLSIAVLFFVAFDILSTKKSIRRFFSTLAISVIIPASVGIIQLLSGGGLEESVLKNRVYGTFGHPNVLAFYLVFFTDFKYFLYHNFRTTCIDCFGIFIG</sequence>
<protein>
    <recommendedName>
        <fullName evidence="4">O-antigen polymerase</fullName>
    </recommendedName>
</protein>
<feature type="non-terminal residue" evidence="2">
    <location>
        <position position="243"/>
    </location>
</feature>
<feature type="transmembrane region" description="Helical" evidence="1">
    <location>
        <begin position="143"/>
        <end position="161"/>
    </location>
</feature>
<evidence type="ECO:0000313" key="2">
    <source>
        <dbReference type="EMBL" id="KKW32105.1"/>
    </source>
</evidence>